<name>A0A9Q5HXS4_SANBA</name>
<feature type="domain" description="Tetrapyrrole biosynthesis uroporphyrinogen III synthase" evidence="2">
    <location>
        <begin position="241"/>
        <end position="319"/>
    </location>
</feature>
<evidence type="ECO:0000256" key="1">
    <source>
        <dbReference type="SAM" id="MobiDB-lite"/>
    </source>
</evidence>
<organism evidence="3 4">
    <name type="scientific">Sanghuangporus baumii</name>
    <name type="common">Phellinus baumii</name>
    <dbReference type="NCBI Taxonomy" id="108892"/>
    <lineage>
        <taxon>Eukaryota</taxon>
        <taxon>Fungi</taxon>
        <taxon>Dikarya</taxon>
        <taxon>Basidiomycota</taxon>
        <taxon>Agaricomycotina</taxon>
        <taxon>Agaricomycetes</taxon>
        <taxon>Hymenochaetales</taxon>
        <taxon>Hymenochaetaceae</taxon>
        <taxon>Sanghuangporus</taxon>
    </lineage>
</organism>
<dbReference type="EMBL" id="LNZH02000186">
    <property type="protein sequence ID" value="OCB87986.1"/>
    <property type="molecule type" value="Genomic_DNA"/>
</dbReference>
<reference evidence="3" key="1">
    <citation type="submission" date="2016-06" db="EMBL/GenBank/DDBJ databases">
        <title>Draft Genome sequence of the fungus Inonotus baumii.</title>
        <authorList>
            <person name="Zhu H."/>
            <person name="Lin W."/>
        </authorList>
    </citation>
    <scope>NUCLEOTIDE SEQUENCE</scope>
    <source>
        <strain evidence="3">821</strain>
    </source>
</reference>
<evidence type="ECO:0000259" key="2">
    <source>
        <dbReference type="Pfam" id="PF02602"/>
    </source>
</evidence>
<feature type="domain" description="Tetrapyrrole biosynthesis uroporphyrinogen III synthase" evidence="2">
    <location>
        <begin position="40"/>
        <end position="153"/>
    </location>
</feature>
<evidence type="ECO:0000313" key="4">
    <source>
        <dbReference type="Proteomes" id="UP000757232"/>
    </source>
</evidence>
<protein>
    <recommendedName>
        <fullName evidence="2">Tetrapyrrole biosynthesis uroporphyrinogen III synthase domain-containing protein</fullName>
    </recommendedName>
</protein>
<feature type="compositionally biased region" description="Basic and acidic residues" evidence="1">
    <location>
        <begin position="374"/>
        <end position="383"/>
    </location>
</feature>
<dbReference type="PANTHER" id="PTHR12390:SF0">
    <property type="entry name" value="UROPORPHYRINOGEN-III SYNTHASE"/>
    <property type="match status" value="1"/>
</dbReference>
<dbReference type="PANTHER" id="PTHR12390">
    <property type="entry name" value="UROPORPHYRINOGEN III SYNTHASE"/>
    <property type="match status" value="1"/>
</dbReference>
<dbReference type="GO" id="GO:0004852">
    <property type="term" value="F:uroporphyrinogen-III synthase activity"/>
    <property type="evidence" value="ECO:0007669"/>
    <property type="project" value="InterPro"/>
</dbReference>
<gene>
    <name evidence="3" type="ORF">A7U60_g4944</name>
</gene>
<comment type="caution">
    <text evidence="3">The sequence shown here is derived from an EMBL/GenBank/DDBJ whole genome shotgun (WGS) entry which is preliminary data.</text>
</comment>
<feature type="compositionally biased region" description="Low complexity" evidence="1">
    <location>
        <begin position="338"/>
        <end position="365"/>
    </location>
</feature>
<feature type="region of interest" description="Disordered" evidence="1">
    <location>
        <begin position="338"/>
        <end position="397"/>
    </location>
</feature>
<dbReference type="Pfam" id="PF02602">
    <property type="entry name" value="HEM4"/>
    <property type="match status" value="2"/>
</dbReference>
<dbReference type="GO" id="GO:0006780">
    <property type="term" value="P:uroporphyrinogen III biosynthetic process"/>
    <property type="evidence" value="ECO:0007669"/>
    <property type="project" value="InterPro"/>
</dbReference>
<dbReference type="InterPro" id="IPR036108">
    <property type="entry name" value="4pyrrol_syn_uPrphyn_synt_sf"/>
</dbReference>
<dbReference type="GO" id="GO:0005829">
    <property type="term" value="C:cytosol"/>
    <property type="evidence" value="ECO:0007669"/>
    <property type="project" value="TreeGrafter"/>
</dbReference>
<proteinExistence type="predicted"/>
<dbReference type="InterPro" id="IPR039793">
    <property type="entry name" value="UROS/Hem4"/>
</dbReference>
<feature type="region of interest" description="Disordered" evidence="1">
    <location>
        <begin position="9"/>
        <end position="32"/>
    </location>
</feature>
<dbReference type="Proteomes" id="UP000757232">
    <property type="component" value="Unassembled WGS sequence"/>
</dbReference>
<feature type="region of interest" description="Disordered" evidence="1">
    <location>
        <begin position="188"/>
        <end position="237"/>
    </location>
</feature>
<accession>A0A9Q5HXS4</accession>
<dbReference type="SUPFAM" id="SSF69618">
    <property type="entry name" value="HemD-like"/>
    <property type="match status" value="2"/>
</dbReference>
<dbReference type="Gene3D" id="3.40.50.10090">
    <property type="match status" value="2"/>
</dbReference>
<dbReference type="OrthoDB" id="5595751at2759"/>
<evidence type="ECO:0000313" key="3">
    <source>
        <dbReference type="EMBL" id="OCB87986.1"/>
    </source>
</evidence>
<dbReference type="InterPro" id="IPR003754">
    <property type="entry name" value="4pyrrol_synth_uPrphyn_synth"/>
</dbReference>
<feature type="compositionally biased region" description="Basic residues" evidence="1">
    <location>
        <begin position="227"/>
        <end position="237"/>
    </location>
</feature>
<sequence length="439" mass="46294">MSHVLLLRAPTDGKADASKSASSGTGKAGEDSYETLLAPATSIPVYETQHTLEELQWILETGPAFHGYNGVIVTSKRAVDAWAAASKKVPVPADERAHWTDIPFFAVGGATAQAVRDLSNSGAPHLAPRQVLGGEESGTGEQLAHFILTHLAVQRDAASTYSTSASSVPGSYSSTSLPLTGSVSTDNLSIFTKGDGQPHTQRQTTPEKDEPLNSGAQNGTGEEKGQKKPLTKPKRSRSLRRPMKLLFLVGDKTRDALPTILSSDESIELDSVQVYATKPSPNFPNALRSALHAQSKVKDWWIVIFAPSGADYAIPFLREHFILPSSFSSPPVTPSSAYSSGSLTYPPSTPTSPSSTSNLTPSSSSKSKKKDKKKDKDKDKDKSAGGGGQHLPTVRFAAIGPTTATHLREVCKVEVAAVAAKPNAEALAATIKAASASAK</sequence>
<dbReference type="AlphaFoldDB" id="A0A9Q5HXS4"/>
<keyword evidence="4" id="KW-1185">Reference proteome</keyword>